<evidence type="ECO:0000313" key="3">
    <source>
        <dbReference type="Proteomes" id="UP000267517"/>
    </source>
</evidence>
<dbReference type="Pfam" id="PF13430">
    <property type="entry name" value="DUF4112"/>
    <property type="match status" value="1"/>
</dbReference>
<keyword evidence="1" id="KW-0472">Membrane</keyword>
<feature type="transmembrane region" description="Helical" evidence="1">
    <location>
        <begin position="183"/>
        <end position="204"/>
    </location>
</feature>
<name>A0A250KIC2_9BACT</name>
<evidence type="ECO:0008006" key="4">
    <source>
        <dbReference type="Google" id="ProtNLM"/>
    </source>
</evidence>
<keyword evidence="1" id="KW-0812">Transmembrane</keyword>
<feature type="transmembrane region" description="Helical" evidence="1">
    <location>
        <begin position="124"/>
        <end position="147"/>
    </location>
</feature>
<keyword evidence="1" id="KW-1133">Transmembrane helix</keyword>
<gene>
    <name evidence="2" type="ORF">PMEL1_01345</name>
</gene>
<dbReference type="EMBL" id="AP018049">
    <property type="protein sequence ID" value="BBA29410.1"/>
    <property type="molecule type" value="Genomic_DNA"/>
</dbReference>
<reference evidence="2 3" key="1">
    <citation type="submission" date="2017-05" db="EMBL/GenBank/DDBJ databases">
        <title>whole genome sequence of Prevotella melaninogenica GAI 07411.</title>
        <authorList>
            <person name="Kondo Y."/>
            <person name="Hoshino T."/>
        </authorList>
    </citation>
    <scope>NUCLEOTIDE SEQUENCE [LARGE SCALE GENOMIC DNA]</scope>
    <source>
        <strain evidence="2 3">GAI 07411</strain>
    </source>
</reference>
<protein>
    <recommendedName>
        <fullName evidence="4">DUF4112 domain-containing protein</fullName>
    </recommendedName>
</protein>
<evidence type="ECO:0000313" key="2">
    <source>
        <dbReference type="EMBL" id="BBA29410.1"/>
    </source>
</evidence>
<dbReference type="Proteomes" id="UP000267517">
    <property type="component" value="Chromosome I"/>
</dbReference>
<organism evidence="2 3">
    <name type="scientific">Prevotella melaninogenica</name>
    <dbReference type="NCBI Taxonomy" id="28132"/>
    <lineage>
        <taxon>Bacteria</taxon>
        <taxon>Pseudomonadati</taxon>
        <taxon>Bacteroidota</taxon>
        <taxon>Bacteroidia</taxon>
        <taxon>Bacteroidales</taxon>
        <taxon>Prevotellaceae</taxon>
        <taxon>Prevotella</taxon>
    </lineage>
</organism>
<dbReference type="InterPro" id="IPR025187">
    <property type="entry name" value="DUF4112"/>
</dbReference>
<proteinExistence type="predicted"/>
<evidence type="ECO:0000256" key="1">
    <source>
        <dbReference type="SAM" id="Phobius"/>
    </source>
</evidence>
<feature type="transmembrane region" description="Helical" evidence="1">
    <location>
        <begin position="210"/>
        <end position="228"/>
    </location>
</feature>
<dbReference type="AlphaFoldDB" id="A0A250KIC2"/>
<sequence>MERDYNKDSILDHDTESGMKDSNIALDKMAAVNNVGESKDFDEALMDSNKAFNSKDERRRQRREKRIKDLKESRSFWLISTITKWADKYFLDALLGFIPSVGDVVSSIFGLPFIYVSLFKVKSIPLTLAIIYNYLVDILLGSIPFFIGDAIDFFSKAHVKNLDLITRYVEGDKKTIRQVRSKALVTGLLIVVLSVIIYFVFRLLIGVTEWTWSLLITMFNWLIGYFSGSYS</sequence>
<accession>A0A250KIC2</accession>
<feature type="transmembrane region" description="Helical" evidence="1">
    <location>
        <begin position="94"/>
        <end position="118"/>
    </location>
</feature>